<dbReference type="GO" id="GO:0003723">
    <property type="term" value="F:RNA binding"/>
    <property type="evidence" value="ECO:0007669"/>
    <property type="project" value="InterPro"/>
</dbReference>
<dbReference type="PANTHER" id="PTHR12029">
    <property type="entry name" value="RNA METHYLTRANSFERASE"/>
    <property type="match status" value="1"/>
</dbReference>
<dbReference type="CDD" id="cd18091">
    <property type="entry name" value="SpoU-like_TRM3-like"/>
    <property type="match status" value="1"/>
</dbReference>
<dbReference type="Gene3D" id="3.40.1280.10">
    <property type="match status" value="1"/>
</dbReference>
<gene>
    <name evidence="5" type="ORF">DFA_05757</name>
</gene>
<dbReference type="GO" id="GO:0016423">
    <property type="term" value="F:tRNA (guanine) methyltransferase activity"/>
    <property type="evidence" value="ECO:0007669"/>
    <property type="project" value="InterPro"/>
</dbReference>
<reference evidence="6" key="1">
    <citation type="journal article" date="2011" name="Genome Res.">
        <title>Phylogeny-wide analysis of social amoeba genomes highlights ancient origins for complex intercellular communication.</title>
        <authorList>
            <person name="Heidel A.J."/>
            <person name="Lawal H.M."/>
            <person name="Felder M."/>
            <person name="Schilde C."/>
            <person name="Helps N.R."/>
            <person name="Tunggal B."/>
            <person name="Rivero F."/>
            <person name="John U."/>
            <person name="Schleicher M."/>
            <person name="Eichinger L."/>
            <person name="Platzer M."/>
            <person name="Noegel A.A."/>
            <person name="Schaap P."/>
            <person name="Gloeckner G."/>
        </authorList>
    </citation>
    <scope>NUCLEOTIDE SEQUENCE [LARGE SCALE GENOMIC DNA]</scope>
    <source>
        <strain evidence="6">SH3</strain>
    </source>
</reference>
<sequence>MSNKILGLLKQFADSLTTQYNLKKVDSATINIIQTPYIQSTFALYNDSPITLLTDIEHAISEQVASSQKSDPLYIQLLVHGAYHLLTTSDNKIVDVSIINRSIENIYIKLLYISSLSSTSFLSGDDDLPQQQQVSSDDSSSSSDMSILVTLLCQHIKDLIKTKENVNIEKLQQVVLESLQFNLEIANNIPSTSTATTTTTNTTTPSTSSTKQYINHMVACMLGSILLEDSVEKGQQLSGTPFHTALFDTCNKILLSGNSELRHSVITSLLLAIIQSSTSQQHQLVRDTILDLMMTQPEFNIRSDAFKILSKLFKVFFQPSMDLRLNTIFWKHLINGFIDNDGLIRKRSGYILKRIIKLSIEREGLDDHLEWTRYFNWSKSDSKELQKYWDLYFLIYETLGEFTLHLILPVWKEIDALVIESHKGNKKALAFEWLDILFQRTINHENPAVIKAQCIGIMNSPYIACLPQSFIFGTLINAIVTPILYRGITESAIHQAIMNFFTTYFNSLTSTKAKSDFVSTLLTFLAKEERFKEFTLCILDFVHSISSTPGIEFINNSFMDKVNHLFDHCRRLNQTTRFRMLKYIIKIITKLTDKKDMDFINVSKILYQLPVQIHVLPKYANLIKQWLSSFGDQWLMNNIDTHTDQLINSSSYAALTDNGDAYITLKTSFYMMARQSTYLQDSEFQKLIHKKLEPISKQLIQSLSSSLDLPNSISTIILLSSILSFSISFEQKTIITNEFISFKNQFIEYLIKNDILETIENHIVKLELGDSLISLVAFIVDAFNTDKDVAPKIDQYIQVLTARLDSVGRSSRTLKSQIQRINVLQSFYGVFKFRNQVVQKDQLQSLFKSIYSLTCTRPNDIETSNDITSRSWGAVQQYFMKNKWRLVRNILSMLEQVDGIVSIAKDQDEANEIIESLIDAVGGANVYFIKPILNSAHMLLPFVRQEFNKKGDYRVDVLSNLMESAWAAANDTNVTSMTAFVQFAFSPNLLSVEPSSWDDESLNHHTLLKHYYSILLGKSDGAVGLMNLLTMKTTLVWNEMPTIASHYKDEILQSILYGPIRKDDDWEQSDQSFYDPIVTFNSFVFDFSIDSSYENDRDEAKFGVGSIPLKDVFSRAVVGTFLKSMGAKALDSSLSNQSQYKEFINSFILELLEYAFSKEFQRSDRHLINTIPHRRRIRLWQALALLSPYVTPANEQEVTEFAQKLVDVMCLFNLPSTRRYINIFIIRFITRYPQTIQSHFLPLLDEINLRGDIVTSVVITAGTMILYLDDKEQCNKIFKKIMALCCSNHMSVRGASISLVLRLRGSKHLAEKIDAPLMEYLNYFEWYITHNTQTSKSLSRLASALSISTSTTDEAEDLKTACDYKNLYYDIPLIEKLNHNEVCAPGIFEYLVDDVMRKSPLTAQLREYLFEKSKMPEISDAIREALEVDKAEETEEDNKSDVDADDFIESQPTGYQKKILPWADIEEETRHNLMDQRSRQSIIIVATFVDKIPNLAGIARTGEIFNIESLVVSNRRIMKEVMFQQISVSAERWLPIEEVSEENLTDYLMSKKSEGYSLLGIEQTSTSNCITEFQFPNKCVLLLGKEKEGIPTEYINLLDKCIEIPQLGVLRSLNVHVSGSIMIKVER</sequence>
<dbReference type="InterPro" id="IPR016024">
    <property type="entry name" value="ARM-type_fold"/>
</dbReference>
<dbReference type="STRING" id="1054147.F4PMH6"/>
<dbReference type="OMA" id="DKCIEIP"/>
<organism evidence="5 6">
    <name type="scientific">Cavenderia fasciculata</name>
    <name type="common">Slime mold</name>
    <name type="synonym">Dictyostelium fasciculatum</name>
    <dbReference type="NCBI Taxonomy" id="261658"/>
    <lineage>
        <taxon>Eukaryota</taxon>
        <taxon>Amoebozoa</taxon>
        <taxon>Evosea</taxon>
        <taxon>Eumycetozoa</taxon>
        <taxon>Dictyostelia</taxon>
        <taxon>Acytosteliales</taxon>
        <taxon>Cavenderiaceae</taxon>
        <taxon>Cavenderia</taxon>
    </lineage>
</organism>
<dbReference type="InterPro" id="IPR001537">
    <property type="entry name" value="SpoU_MeTrfase"/>
</dbReference>
<dbReference type="SUPFAM" id="SSF48371">
    <property type="entry name" value="ARM repeat"/>
    <property type="match status" value="1"/>
</dbReference>
<dbReference type="KEGG" id="dfa:DFA_05757"/>
<dbReference type="InterPro" id="IPR056921">
    <property type="entry name" value="TARBP1_dom"/>
</dbReference>
<evidence type="ECO:0000259" key="4">
    <source>
        <dbReference type="Pfam" id="PF25050"/>
    </source>
</evidence>
<accession>F4PMH6</accession>
<dbReference type="PANTHER" id="PTHR12029:SF11">
    <property type="entry name" value="METHYLTRANSFERASE TARBP1-RELATED"/>
    <property type="match status" value="1"/>
</dbReference>
<dbReference type="InterPro" id="IPR044748">
    <property type="entry name" value="Trm3/TARBP1_C"/>
</dbReference>
<keyword evidence="2" id="KW-0808">Transferase</keyword>
<dbReference type="GeneID" id="14875771"/>
<dbReference type="RefSeq" id="XP_004361474.1">
    <property type="nucleotide sequence ID" value="XM_004361417.1"/>
</dbReference>
<evidence type="ECO:0000256" key="1">
    <source>
        <dbReference type="ARBA" id="ARBA00022603"/>
    </source>
</evidence>
<dbReference type="InterPro" id="IPR029028">
    <property type="entry name" value="Alpha/beta_knot_MTases"/>
</dbReference>
<feature type="domain" description="TARBP1" evidence="4">
    <location>
        <begin position="339"/>
        <end position="474"/>
    </location>
</feature>
<evidence type="ECO:0000259" key="3">
    <source>
        <dbReference type="Pfam" id="PF00588"/>
    </source>
</evidence>
<evidence type="ECO:0000256" key="2">
    <source>
        <dbReference type="ARBA" id="ARBA00022679"/>
    </source>
</evidence>
<dbReference type="GO" id="GO:0030488">
    <property type="term" value="P:tRNA methylation"/>
    <property type="evidence" value="ECO:0007669"/>
    <property type="project" value="InterPro"/>
</dbReference>
<dbReference type="Pfam" id="PF25050">
    <property type="entry name" value="TARBP1"/>
    <property type="match status" value="1"/>
</dbReference>
<dbReference type="InterPro" id="IPR029026">
    <property type="entry name" value="tRNA_m1G_MTases_N"/>
</dbReference>
<name>F4PMH6_CACFS</name>
<dbReference type="InterPro" id="IPR045330">
    <property type="entry name" value="TRM3/TARBP1"/>
</dbReference>
<proteinExistence type="predicted"/>
<dbReference type="Proteomes" id="UP000007797">
    <property type="component" value="Unassembled WGS sequence"/>
</dbReference>
<keyword evidence="6" id="KW-1185">Reference proteome</keyword>
<evidence type="ECO:0000313" key="5">
    <source>
        <dbReference type="EMBL" id="EGG23623.1"/>
    </source>
</evidence>
<dbReference type="OrthoDB" id="241340at2759"/>
<dbReference type="Pfam" id="PF00588">
    <property type="entry name" value="SpoU_methylase"/>
    <property type="match status" value="1"/>
</dbReference>
<keyword evidence="1" id="KW-0489">Methyltransferase</keyword>
<dbReference type="SUPFAM" id="SSF75217">
    <property type="entry name" value="alpha/beta knot"/>
    <property type="match status" value="1"/>
</dbReference>
<feature type="domain" description="tRNA/rRNA methyltransferase SpoU type" evidence="3">
    <location>
        <begin position="1482"/>
        <end position="1623"/>
    </location>
</feature>
<evidence type="ECO:0000313" key="6">
    <source>
        <dbReference type="Proteomes" id="UP000007797"/>
    </source>
</evidence>
<protein>
    <submittedName>
        <fullName evidence="5">TAR RNA loop binding protein</fullName>
    </submittedName>
</protein>
<dbReference type="EMBL" id="GL883008">
    <property type="protein sequence ID" value="EGG23623.1"/>
    <property type="molecule type" value="Genomic_DNA"/>
</dbReference>